<gene>
    <name evidence="20" type="ORF">BVRB_018540</name>
</gene>
<evidence type="ECO:0000313" key="20">
    <source>
        <dbReference type="EMBL" id="KMS64607.1"/>
    </source>
</evidence>
<name>A0A0J7YLT4_BETVV</name>
<dbReference type="eggNOG" id="ENOG502S2GZ">
    <property type="taxonomic scope" value="Eukaryota"/>
</dbReference>
<accession>A0A0J7YLT4</accession>
<dbReference type="PRINTS" id="PR00061">
    <property type="entry name" value="RIBOSOMALL19"/>
</dbReference>
<keyword evidence="18" id="KW-0175">Coiled coil</keyword>
<comment type="similarity">
    <text evidence="4">Belongs to the RNA methyltransferase TrmD family.</text>
</comment>
<evidence type="ECO:0000256" key="16">
    <source>
        <dbReference type="ARBA" id="ARBA00033392"/>
    </source>
</evidence>
<keyword evidence="12" id="KW-0819">tRNA processing</keyword>
<evidence type="ECO:0000256" key="8">
    <source>
        <dbReference type="ARBA" id="ARBA00022490"/>
    </source>
</evidence>
<dbReference type="InterPro" id="IPR001857">
    <property type="entry name" value="Ribosomal_bL19"/>
</dbReference>
<protein>
    <recommendedName>
        <fullName evidence="7">tRNA (guanine-N(1)-)-methyltransferase</fullName>
        <ecNumber evidence="6">2.1.1.228</ecNumber>
    </recommendedName>
    <alternativeName>
        <fullName evidence="15">M1G-methyltransferase</fullName>
    </alternativeName>
    <alternativeName>
        <fullName evidence="16">tRNA [GM37] methyltransferase</fullName>
    </alternativeName>
</protein>
<dbReference type="GO" id="GO:0005829">
    <property type="term" value="C:cytosol"/>
    <property type="evidence" value="ECO:0007669"/>
    <property type="project" value="TreeGrafter"/>
</dbReference>
<organism evidence="20 21">
    <name type="scientific">Beta vulgaris subsp. vulgaris</name>
    <name type="common">Beet</name>
    <dbReference type="NCBI Taxonomy" id="3555"/>
    <lineage>
        <taxon>Eukaryota</taxon>
        <taxon>Viridiplantae</taxon>
        <taxon>Streptophyta</taxon>
        <taxon>Embryophyta</taxon>
        <taxon>Tracheophyta</taxon>
        <taxon>Spermatophyta</taxon>
        <taxon>Magnoliopsida</taxon>
        <taxon>eudicotyledons</taxon>
        <taxon>Gunneridae</taxon>
        <taxon>Pentapetalae</taxon>
        <taxon>Caryophyllales</taxon>
        <taxon>Chenopodiaceae</taxon>
        <taxon>Betoideae</taxon>
        <taxon>Beta</taxon>
    </lineage>
</organism>
<reference evidence="20 21" key="1">
    <citation type="journal article" date="2014" name="Nature">
        <title>The genome of the recently domesticated crop plant sugar beet (Beta vulgaris).</title>
        <authorList>
            <person name="Dohm J.C."/>
            <person name="Minoche A.E."/>
            <person name="Holtgrawe D."/>
            <person name="Capella-Gutierrez S."/>
            <person name="Zakrzewski F."/>
            <person name="Tafer H."/>
            <person name="Rupp O."/>
            <person name="Sorensen T.R."/>
            <person name="Stracke R."/>
            <person name="Reinhardt R."/>
            <person name="Goesmann A."/>
            <person name="Kraft T."/>
            <person name="Schulz B."/>
            <person name="Stadler P.F."/>
            <person name="Schmidt T."/>
            <person name="Gabaldon T."/>
            <person name="Lehrach H."/>
            <person name="Weisshaar B."/>
            <person name="Himmelbauer H."/>
        </authorList>
    </citation>
    <scope>NUCLEOTIDE SEQUENCE [LARGE SCALE GENOMIC DNA]</scope>
    <source>
        <tissue evidence="20">Taproot</tissue>
    </source>
</reference>
<dbReference type="GO" id="GO:0006412">
    <property type="term" value="P:translation"/>
    <property type="evidence" value="ECO:0007669"/>
    <property type="project" value="InterPro"/>
</dbReference>
<keyword evidence="13" id="KW-0689">Ribosomal protein</keyword>
<dbReference type="AlphaFoldDB" id="A0A0J7YLT4"/>
<dbReference type="PANTHER" id="PTHR46417">
    <property type="entry name" value="TRNA (GUANINE-N(1)-)-METHYLTRANSFERASE"/>
    <property type="match status" value="1"/>
</dbReference>
<feature type="non-terminal residue" evidence="20">
    <location>
        <position position="1"/>
    </location>
</feature>
<evidence type="ECO:0000256" key="14">
    <source>
        <dbReference type="ARBA" id="ARBA00023274"/>
    </source>
</evidence>
<dbReference type="InterPro" id="IPR016009">
    <property type="entry name" value="tRNA_MeTrfase_TRMD/TRM10"/>
</dbReference>
<evidence type="ECO:0000256" key="4">
    <source>
        <dbReference type="ARBA" id="ARBA00007630"/>
    </source>
</evidence>
<dbReference type="HAMAP" id="MF_00605">
    <property type="entry name" value="TrmD"/>
    <property type="match status" value="1"/>
</dbReference>
<dbReference type="EC" id="2.1.1.228" evidence="6"/>
<evidence type="ECO:0000256" key="6">
    <source>
        <dbReference type="ARBA" id="ARBA00012807"/>
    </source>
</evidence>
<evidence type="ECO:0000256" key="10">
    <source>
        <dbReference type="ARBA" id="ARBA00022679"/>
    </source>
</evidence>
<keyword evidence="21" id="KW-1185">Reference proteome</keyword>
<dbReference type="GO" id="GO:0052906">
    <property type="term" value="F:tRNA (guanine(37)-N1)-methyltransferase activity"/>
    <property type="evidence" value="ECO:0007669"/>
    <property type="project" value="UniProtKB-EC"/>
</dbReference>
<evidence type="ECO:0000256" key="1">
    <source>
        <dbReference type="ARBA" id="ARBA00002634"/>
    </source>
</evidence>
<dbReference type="Gene3D" id="2.30.30.790">
    <property type="match status" value="1"/>
</dbReference>
<keyword evidence="8" id="KW-0963">Cytoplasm</keyword>
<dbReference type="GO" id="GO:1990904">
    <property type="term" value="C:ribonucleoprotein complex"/>
    <property type="evidence" value="ECO:0007669"/>
    <property type="project" value="UniProtKB-KW"/>
</dbReference>
<dbReference type="InterPro" id="IPR029026">
    <property type="entry name" value="tRNA_m1G_MTases_N"/>
</dbReference>
<evidence type="ECO:0000256" key="5">
    <source>
        <dbReference type="ARBA" id="ARBA00011738"/>
    </source>
</evidence>
<keyword evidence="11" id="KW-0949">S-adenosyl-L-methionine</keyword>
<comment type="similarity">
    <text evidence="3">Belongs to the bacterial ribosomal protein bL19 family.</text>
</comment>
<dbReference type="NCBIfam" id="NF000648">
    <property type="entry name" value="PRK00026.1"/>
    <property type="match status" value="1"/>
</dbReference>
<feature type="coiled-coil region" evidence="18">
    <location>
        <begin position="187"/>
        <end position="215"/>
    </location>
</feature>
<dbReference type="InterPro" id="IPR002649">
    <property type="entry name" value="tRNA_m1G_MeTrfase_TrmD"/>
</dbReference>
<evidence type="ECO:0000313" key="21">
    <source>
        <dbReference type="Proteomes" id="UP000035740"/>
    </source>
</evidence>
<comment type="subunit">
    <text evidence="5">Homodimer.</text>
</comment>
<dbReference type="NCBIfam" id="TIGR00088">
    <property type="entry name" value="trmD"/>
    <property type="match status" value="1"/>
</dbReference>
<dbReference type="Pfam" id="PF01746">
    <property type="entry name" value="tRNA_m1G_MT"/>
    <property type="match status" value="1"/>
</dbReference>
<proteinExistence type="inferred from homology"/>
<dbReference type="Gramene" id="KMS64607">
    <property type="protein sequence ID" value="KMS64607"/>
    <property type="gene ID" value="BVRB_018540"/>
</dbReference>
<evidence type="ECO:0000256" key="13">
    <source>
        <dbReference type="ARBA" id="ARBA00022980"/>
    </source>
</evidence>
<dbReference type="SUPFAM" id="SSF75217">
    <property type="entry name" value="alpha/beta knot"/>
    <property type="match status" value="1"/>
</dbReference>
<comment type="subcellular location">
    <subcellularLocation>
        <location evidence="2">Cytoplasm</location>
    </subcellularLocation>
</comment>
<dbReference type="OrthoDB" id="6777870at2759"/>
<dbReference type="CDD" id="cd18080">
    <property type="entry name" value="TrmD-like"/>
    <property type="match status" value="1"/>
</dbReference>
<feature type="domain" description="tRNA methyltransferase TRMD/TRM10-type" evidence="19">
    <location>
        <begin position="2"/>
        <end position="182"/>
    </location>
</feature>
<keyword evidence="10" id="KW-0808">Transferase</keyword>
<dbReference type="Proteomes" id="UP000035740">
    <property type="component" value="Unassembled WGS sequence"/>
</dbReference>
<evidence type="ECO:0000256" key="11">
    <source>
        <dbReference type="ARBA" id="ARBA00022691"/>
    </source>
</evidence>
<dbReference type="GO" id="GO:0002939">
    <property type="term" value="P:tRNA N1-guanine methylation"/>
    <property type="evidence" value="ECO:0007669"/>
    <property type="project" value="TreeGrafter"/>
</dbReference>
<sequence length="281" mass="31111">EDNHRTVDDRPYGGGPGMLMLVEPLQKAIAAAKAKRGSDAKVIYFSPQGKPLTHQRVLDLAAGEGAILLCGRYEGVDERLIERCVDEEISLGDFVLSGGEIPALALIDACVRQLPGALNDAGSAVEDSFVAGLLDCAHYTRPEVYEDMSVPEVLLSGNHERIRRWRLKQALGRTWLRRPELLAGRALSKEEAKLLEEFRQEHQLEQEEIARLGKTIPDFAPGDTVIVGVNVVEGTRKRVQAFEGVVIGKRNRGLNSSLHRPQDFVGRRRRAYFPDLLPADC</sequence>
<dbReference type="Pfam" id="PF01245">
    <property type="entry name" value="Ribosomal_L19"/>
    <property type="match status" value="1"/>
</dbReference>
<comment type="catalytic activity">
    <reaction evidence="17">
        <text>guanosine(37) in tRNA + S-adenosyl-L-methionine = N(1)-methylguanosine(37) in tRNA + S-adenosyl-L-homocysteine + H(+)</text>
        <dbReference type="Rhea" id="RHEA:36899"/>
        <dbReference type="Rhea" id="RHEA-COMP:10145"/>
        <dbReference type="Rhea" id="RHEA-COMP:10147"/>
        <dbReference type="ChEBI" id="CHEBI:15378"/>
        <dbReference type="ChEBI" id="CHEBI:57856"/>
        <dbReference type="ChEBI" id="CHEBI:59789"/>
        <dbReference type="ChEBI" id="CHEBI:73542"/>
        <dbReference type="ChEBI" id="CHEBI:74269"/>
        <dbReference type="EC" id="2.1.1.228"/>
    </reaction>
</comment>
<keyword evidence="14" id="KW-0687">Ribonucleoprotein</keyword>
<evidence type="ECO:0000259" key="19">
    <source>
        <dbReference type="Pfam" id="PF01746"/>
    </source>
</evidence>
<dbReference type="InterPro" id="IPR008991">
    <property type="entry name" value="Translation_prot_SH3-like_sf"/>
</dbReference>
<dbReference type="InterPro" id="IPR038657">
    <property type="entry name" value="Ribosomal_bL19_sf"/>
</dbReference>
<evidence type="ECO:0000256" key="15">
    <source>
        <dbReference type="ARBA" id="ARBA00029736"/>
    </source>
</evidence>
<dbReference type="Gene3D" id="1.10.1270.20">
    <property type="entry name" value="tRNA(m1g37)methyltransferase, domain 2"/>
    <property type="match status" value="1"/>
</dbReference>
<evidence type="ECO:0000256" key="12">
    <source>
        <dbReference type="ARBA" id="ARBA00022694"/>
    </source>
</evidence>
<dbReference type="SUPFAM" id="SSF50104">
    <property type="entry name" value="Translation proteins SH3-like domain"/>
    <property type="match status" value="1"/>
</dbReference>
<evidence type="ECO:0000256" key="2">
    <source>
        <dbReference type="ARBA" id="ARBA00004496"/>
    </source>
</evidence>
<evidence type="ECO:0000256" key="3">
    <source>
        <dbReference type="ARBA" id="ARBA00005781"/>
    </source>
</evidence>
<evidence type="ECO:0000256" key="7">
    <source>
        <dbReference type="ARBA" id="ARBA00014679"/>
    </source>
</evidence>
<dbReference type="GO" id="GO:0005840">
    <property type="term" value="C:ribosome"/>
    <property type="evidence" value="ECO:0007669"/>
    <property type="project" value="UniProtKB-KW"/>
</dbReference>
<dbReference type="InterPro" id="IPR023148">
    <property type="entry name" value="tRNA_m1G_MeTrfase_C_sf"/>
</dbReference>
<dbReference type="PANTHER" id="PTHR46417:SF1">
    <property type="entry name" value="TRNA (GUANINE-N(1)-)-METHYLTRANSFERASE"/>
    <property type="match status" value="1"/>
</dbReference>
<evidence type="ECO:0000256" key="18">
    <source>
        <dbReference type="SAM" id="Coils"/>
    </source>
</evidence>
<dbReference type="InterPro" id="IPR029028">
    <property type="entry name" value="Alpha/beta_knot_MTases"/>
</dbReference>
<dbReference type="EMBL" id="KQ127068">
    <property type="protein sequence ID" value="KMS64607.1"/>
    <property type="molecule type" value="Genomic_DNA"/>
</dbReference>
<evidence type="ECO:0000256" key="9">
    <source>
        <dbReference type="ARBA" id="ARBA00022603"/>
    </source>
</evidence>
<comment type="function">
    <text evidence="1">Specifically methylates guanosine-37 in various tRNAs.</text>
</comment>
<dbReference type="FunFam" id="1.10.1270.20:FF:000001">
    <property type="entry name" value="tRNA (guanine-N(1)-)-methyltransferase"/>
    <property type="match status" value="1"/>
</dbReference>
<keyword evidence="9" id="KW-0489">Methyltransferase</keyword>
<dbReference type="Gene3D" id="3.40.1280.10">
    <property type="match status" value="1"/>
</dbReference>
<dbReference type="GO" id="GO:0003735">
    <property type="term" value="F:structural constituent of ribosome"/>
    <property type="evidence" value="ECO:0007669"/>
    <property type="project" value="InterPro"/>
</dbReference>
<evidence type="ECO:0000256" key="17">
    <source>
        <dbReference type="ARBA" id="ARBA00047783"/>
    </source>
</evidence>